<keyword evidence="2 6" id="KW-0813">Transport</keyword>
<feature type="transmembrane region" description="Helical" evidence="6">
    <location>
        <begin position="202"/>
        <end position="228"/>
    </location>
</feature>
<feature type="transmembrane region" description="Helical" evidence="6">
    <location>
        <begin position="67"/>
        <end position="85"/>
    </location>
</feature>
<evidence type="ECO:0000256" key="1">
    <source>
        <dbReference type="ARBA" id="ARBA00004141"/>
    </source>
</evidence>
<organism evidence="7 8">
    <name type="scientific">Phaeobacter gallaeciensis</name>
    <dbReference type="NCBI Taxonomy" id="60890"/>
    <lineage>
        <taxon>Bacteria</taxon>
        <taxon>Pseudomonadati</taxon>
        <taxon>Pseudomonadota</taxon>
        <taxon>Alphaproteobacteria</taxon>
        <taxon>Rhodobacterales</taxon>
        <taxon>Roseobacteraceae</taxon>
        <taxon>Phaeobacter</taxon>
    </lineage>
</organism>
<feature type="transmembrane region" description="Helical" evidence="6">
    <location>
        <begin position="354"/>
        <end position="373"/>
    </location>
</feature>
<keyword evidence="4 6" id="KW-1133">Transmembrane helix</keyword>
<dbReference type="GO" id="GO:0005315">
    <property type="term" value="F:phosphate transmembrane transporter activity"/>
    <property type="evidence" value="ECO:0007669"/>
    <property type="project" value="InterPro"/>
</dbReference>
<dbReference type="AlphaFoldDB" id="A0A1B0ZVN2"/>
<dbReference type="EMBL" id="CP015124">
    <property type="protein sequence ID" value="ANP38273.1"/>
    <property type="molecule type" value="Genomic_DNA"/>
</dbReference>
<accession>A0A1B0ZVN2</accession>
<proteinExistence type="inferred from homology"/>
<evidence type="ECO:0000256" key="6">
    <source>
        <dbReference type="RuleBase" id="RU363058"/>
    </source>
</evidence>
<dbReference type="GO" id="GO:0035435">
    <property type="term" value="P:phosphate ion transmembrane transport"/>
    <property type="evidence" value="ECO:0007669"/>
    <property type="project" value="TreeGrafter"/>
</dbReference>
<keyword evidence="8" id="KW-1185">Reference proteome</keyword>
<dbReference type="Pfam" id="PF01384">
    <property type="entry name" value="PHO4"/>
    <property type="match status" value="1"/>
</dbReference>
<evidence type="ECO:0000313" key="8">
    <source>
        <dbReference type="Proteomes" id="UP000092565"/>
    </source>
</evidence>
<protein>
    <recommendedName>
        <fullName evidence="6">Phosphate transporter</fullName>
    </recommendedName>
</protein>
<evidence type="ECO:0000256" key="3">
    <source>
        <dbReference type="ARBA" id="ARBA00022692"/>
    </source>
</evidence>
<feature type="transmembrane region" description="Helical" evidence="6">
    <location>
        <begin position="468"/>
        <end position="493"/>
    </location>
</feature>
<reference evidence="7 8" key="1">
    <citation type="submission" date="2016-04" db="EMBL/GenBank/DDBJ databases">
        <authorList>
            <person name="Evans L.H."/>
            <person name="Alamgir A."/>
            <person name="Owens N."/>
            <person name="Weber N.D."/>
            <person name="Virtaneva K."/>
            <person name="Barbian K."/>
            <person name="Babar A."/>
            <person name="Rosenke K."/>
        </authorList>
    </citation>
    <scope>NUCLEOTIDE SEQUENCE [LARGE SCALE GENOMIC DNA]</scope>
    <source>
        <strain evidence="7 8">JL2886</strain>
    </source>
</reference>
<feature type="transmembrane region" description="Helical" evidence="6">
    <location>
        <begin position="307"/>
        <end position="326"/>
    </location>
</feature>
<keyword evidence="3 6" id="KW-0812">Transmembrane</keyword>
<gene>
    <name evidence="7" type="ORF">JL2886_03394</name>
</gene>
<feature type="transmembrane region" description="Helical" evidence="6">
    <location>
        <begin position="264"/>
        <end position="286"/>
    </location>
</feature>
<evidence type="ECO:0000256" key="4">
    <source>
        <dbReference type="ARBA" id="ARBA00022989"/>
    </source>
</evidence>
<feature type="transmembrane region" description="Helical" evidence="6">
    <location>
        <begin position="39"/>
        <end position="60"/>
    </location>
</feature>
<feature type="transmembrane region" description="Helical" evidence="6">
    <location>
        <begin position="144"/>
        <end position="164"/>
    </location>
</feature>
<dbReference type="PANTHER" id="PTHR11101">
    <property type="entry name" value="PHOSPHATE TRANSPORTER"/>
    <property type="match status" value="1"/>
</dbReference>
<comment type="subcellular location">
    <subcellularLocation>
        <location evidence="1 6">Membrane</location>
        <topology evidence="1 6">Multi-pass membrane protein</topology>
    </subcellularLocation>
</comment>
<dbReference type="PANTHER" id="PTHR11101:SF80">
    <property type="entry name" value="PHOSPHATE TRANSPORTER"/>
    <property type="match status" value="1"/>
</dbReference>
<keyword evidence="5 6" id="KW-0472">Membrane</keyword>
<keyword evidence="6" id="KW-0592">Phosphate transport</keyword>
<sequence length="498" mass="52178">MGNGDMSEKPDSKHWETLDRDLNRISQLELATAYVSRPLVGPGISLAFIVLAGAAAAVFLGGTPGNFIVIAAAIFGAYMALNIGANDVANNMGPAVGANALTMGGAILIAAIAESAGALLAGGDVVSTISKGIIDPATVATADVFIWAMMAALVSSALWVNLATWIGAPVSTTHSVVGGVMGAGIAAAGMSAVNWATMGKIAASWVISPVLGGVIAALFLAVIKAKVIYQEDKIAAARRWVPILVAIMAGAFAAYLALKGLKRIIKIDLEIALLIGLGFAVASYLITKPLIARQSVGLENRNKSLKILFRIPLVISAALLSFAHGANDVANAVGPLAAIVHAAEFGDFAAKVAIPTWVMVIGAFGISFGLFLFGPKLIRMVGSQITKLNPMRAYCVSLSAAITVIVASWLGLPVSSTHIAVGAVFGVGFFREWHAENRLRKFSLQRPEELRIAPEERRRRKLVRRSHFMTIVAAWVITVPAAALLSGVTFWLLTTIIR</sequence>
<comment type="similarity">
    <text evidence="6">Belongs to the inorganic phosphate transporter (PiT) (TC 2.A.20) family.</text>
</comment>
<dbReference type="GO" id="GO:0016020">
    <property type="term" value="C:membrane"/>
    <property type="evidence" value="ECO:0007669"/>
    <property type="project" value="UniProtKB-SubCell"/>
</dbReference>
<feature type="transmembrane region" description="Helical" evidence="6">
    <location>
        <begin position="240"/>
        <end position="258"/>
    </location>
</feature>
<evidence type="ECO:0000313" key="7">
    <source>
        <dbReference type="EMBL" id="ANP38273.1"/>
    </source>
</evidence>
<dbReference type="Proteomes" id="UP000092565">
    <property type="component" value="Chromosome"/>
</dbReference>
<dbReference type="InterPro" id="IPR001204">
    <property type="entry name" value="Phos_transporter"/>
</dbReference>
<dbReference type="PATRIC" id="fig|60890.4.peg.3308"/>
<evidence type="ECO:0000256" key="5">
    <source>
        <dbReference type="ARBA" id="ARBA00023136"/>
    </source>
</evidence>
<name>A0A1B0ZVN2_9RHOB</name>
<evidence type="ECO:0000256" key="2">
    <source>
        <dbReference type="ARBA" id="ARBA00022448"/>
    </source>
</evidence>
<feature type="transmembrane region" description="Helical" evidence="6">
    <location>
        <begin position="393"/>
        <end position="410"/>
    </location>
</feature>